<dbReference type="AlphaFoldDB" id="A0AAE1ABA6"/>
<dbReference type="EMBL" id="JAWDGP010002216">
    <property type="protein sequence ID" value="KAK3784719.1"/>
    <property type="molecule type" value="Genomic_DNA"/>
</dbReference>
<evidence type="ECO:0000313" key="3">
    <source>
        <dbReference type="Proteomes" id="UP001283361"/>
    </source>
</evidence>
<feature type="chain" id="PRO_5042045248" evidence="1">
    <location>
        <begin position="22"/>
        <end position="96"/>
    </location>
</feature>
<keyword evidence="3" id="KW-1185">Reference proteome</keyword>
<name>A0AAE1ABA6_9GAST</name>
<evidence type="ECO:0000313" key="2">
    <source>
        <dbReference type="EMBL" id="KAK3784719.1"/>
    </source>
</evidence>
<comment type="caution">
    <text evidence="2">The sequence shown here is derived from an EMBL/GenBank/DDBJ whole genome shotgun (WGS) entry which is preliminary data.</text>
</comment>
<protein>
    <submittedName>
        <fullName evidence="2">Uncharacterized protein</fullName>
    </submittedName>
</protein>
<accession>A0AAE1ABA6</accession>
<sequence length="96" mass="10467">MVSSARKVFVFIVSVTISTEAAPQIFKAMVSPCSICHLKLVEAQGILGAGTDQFASPKLSTEITEPTELACVHFSLTDFLSKECFYLKKLSTTIYT</sequence>
<proteinExistence type="predicted"/>
<keyword evidence="1" id="KW-0732">Signal</keyword>
<gene>
    <name evidence="2" type="ORF">RRG08_032172</name>
</gene>
<dbReference type="Proteomes" id="UP001283361">
    <property type="component" value="Unassembled WGS sequence"/>
</dbReference>
<feature type="signal peptide" evidence="1">
    <location>
        <begin position="1"/>
        <end position="21"/>
    </location>
</feature>
<organism evidence="2 3">
    <name type="scientific">Elysia crispata</name>
    <name type="common">lettuce slug</name>
    <dbReference type="NCBI Taxonomy" id="231223"/>
    <lineage>
        <taxon>Eukaryota</taxon>
        <taxon>Metazoa</taxon>
        <taxon>Spiralia</taxon>
        <taxon>Lophotrochozoa</taxon>
        <taxon>Mollusca</taxon>
        <taxon>Gastropoda</taxon>
        <taxon>Heterobranchia</taxon>
        <taxon>Euthyneura</taxon>
        <taxon>Panpulmonata</taxon>
        <taxon>Sacoglossa</taxon>
        <taxon>Placobranchoidea</taxon>
        <taxon>Plakobranchidae</taxon>
        <taxon>Elysia</taxon>
    </lineage>
</organism>
<reference evidence="2" key="1">
    <citation type="journal article" date="2023" name="G3 (Bethesda)">
        <title>A reference genome for the long-term kleptoplast-retaining sea slug Elysia crispata morphotype clarki.</title>
        <authorList>
            <person name="Eastman K.E."/>
            <person name="Pendleton A.L."/>
            <person name="Shaikh M.A."/>
            <person name="Suttiyut T."/>
            <person name="Ogas R."/>
            <person name="Tomko P."/>
            <person name="Gavelis G."/>
            <person name="Widhalm J.R."/>
            <person name="Wisecaver J.H."/>
        </authorList>
    </citation>
    <scope>NUCLEOTIDE SEQUENCE</scope>
    <source>
        <strain evidence="2">ECLA1</strain>
    </source>
</reference>
<evidence type="ECO:0000256" key="1">
    <source>
        <dbReference type="SAM" id="SignalP"/>
    </source>
</evidence>